<dbReference type="GO" id="GO:0003677">
    <property type="term" value="F:DNA binding"/>
    <property type="evidence" value="ECO:0007669"/>
    <property type="project" value="InterPro"/>
</dbReference>
<proteinExistence type="predicted"/>
<dbReference type="AlphaFoldDB" id="A0A379QXM1"/>
<feature type="compositionally biased region" description="Low complexity" evidence="1">
    <location>
        <begin position="81"/>
        <end position="90"/>
    </location>
</feature>
<dbReference type="GO" id="GO:0045892">
    <property type="term" value="P:negative regulation of DNA-templated transcription"/>
    <property type="evidence" value="ECO:0007669"/>
    <property type="project" value="InterPro"/>
</dbReference>
<dbReference type="Proteomes" id="UP000254332">
    <property type="component" value="Unassembled WGS sequence"/>
</dbReference>
<evidence type="ECO:0000259" key="2">
    <source>
        <dbReference type="PROSITE" id="PS50943"/>
    </source>
</evidence>
<gene>
    <name evidence="3" type="ORF">NCTC10718_02372</name>
</gene>
<dbReference type="EMBL" id="UGWQ01000001">
    <property type="protein sequence ID" value="SUF69585.1"/>
    <property type="molecule type" value="Genomic_DNA"/>
</dbReference>
<sequence length="216" mass="23812">MVYRKENKLSFDEVRKENFTARLKQLIGNRSIRAAAKAWGLSFSTLNNYITRGTEPSFIAMQAIASIEGISLDWLAFGDSDSNSNQSSPQKDTAIINKESSTPPVDDKDFLRSAWSSAFEFMGKTEAESLLKIIINGGARGLIKLAEHEEGLDEMFALLTPDLKERAIELIGAHVEAKKGASEEREVADLKNPISEVVRDNEDLDTTGTQVKKSAS</sequence>
<accession>A0A379QXM1</accession>
<dbReference type="InterPro" id="IPR010744">
    <property type="entry name" value="Phage_CI_N"/>
</dbReference>
<feature type="domain" description="HTH cro/C1-type" evidence="2">
    <location>
        <begin position="31"/>
        <end position="75"/>
    </location>
</feature>
<organism evidence="3 4">
    <name type="scientific">Salmonella enterica</name>
    <name type="common">Salmonella choleraesuis</name>
    <dbReference type="NCBI Taxonomy" id="28901"/>
    <lineage>
        <taxon>Bacteria</taxon>
        <taxon>Pseudomonadati</taxon>
        <taxon>Pseudomonadota</taxon>
        <taxon>Gammaproteobacteria</taxon>
        <taxon>Enterobacterales</taxon>
        <taxon>Enterobacteriaceae</taxon>
        <taxon>Salmonella</taxon>
    </lineage>
</organism>
<dbReference type="InterPro" id="IPR010982">
    <property type="entry name" value="Lambda_DNA-bd_dom_sf"/>
</dbReference>
<dbReference type="InterPro" id="IPR001387">
    <property type="entry name" value="Cro/C1-type_HTH"/>
</dbReference>
<protein>
    <recommendedName>
        <fullName evidence="2">HTH cro/C1-type domain-containing protein</fullName>
    </recommendedName>
</protein>
<dbReference type="Pfam" id="PF07022">
    <property type="entry name" value="Phage_CI_repr"/>
    <property type="match status" value="1"/>
</dbReference>
<evidence type="ECO:0000313" key="4">
    <source>
        <dbReference type="Proteomes" id="UP000254332"/>
    </source>
</evidence>
<dbReference type="PROSITE" id="PS50943">
    <property type="entry name" value="HTH_CROC1"/>
    <property type="match status" value="1"/>
</dbReference>
<evidence type="ECO:0000313" key="3">
    <source>
        <dbReference type="EMBL" id="SUF69585.1"/>
    </source>
</evidence>
<feature type="region of interest" description="Disordered" evidence="1">
    <location>
        <begin position="81"/>
        <end position="102"/>
    </location>
</feature>
<name>A0A379QXM1_SALER</name>
<dbReference type="Gene3D" id="1.10.260.40">
    <property type="entry name" value="lambda repressor-like DNA-binding domains"/>
    <property type="match status" value="1"/>
</dbReference>
<evidence type="ECO:0000256" key="1">
    <source>
        <dbReference type="SAM" id="MobiDB-lite"/>
    </source>
</evidence>
<reference evidence="3 4" key="1">
    <citation type="submission" date="2018-06" db="EMBL/GenBank/DDBJ databases">
        <authorList>
            <consortium name="Pathogen Informatics"/>
            <person name="Doyle S."/>
        </authorList>
    </citation>
    <scope>NUCLEOTIDE SEQUENCE [LARGE SCALE GENOMIC DNA]</scope>
    <source>
        <strain evidence="3 4">NCTC10718</strain>
    </source>
</reference>
<dbReference type="SUPFAM" id="SSF47413">
    <property type="entry name" value="lambda repressor-like DNA-binding domains"/>
    <property type="match status" value="1"/>
</dbReference>